<sequence>MKYSQSIGIVLVLAFGVVAFLPWIYIPSLHVFVKGMDAGGTLFGKPALFNIFCCGFALLFFAIPRLWAKRANIFFTTMNLAWALKNFIILSICREGECPERLPSLYLMFILALGILVMSFLPKLEIKKGTSEDVP</sequence>
<gene>
    <name evidence="2" type="ORF">EDB95_4600</name>
</gene>
<name>A0A4R8DHN7_9BACT</name>
<keyword evidence="1" id="KW-1133">Transmembrane helix</keyword>
<reference evidence="2 3" key="1">
    <citation type="submission" date="2019-03" db="EMBL/GenBank/DDBJ databases">
        <title>Genomic Encyclopedia of Type Strains, Phase IV (KMG-IV): sequencing the most valuable type-strain genomes for metagenomic binning, comparative biology and taxonomic classification.</title>
        <authorList>
            <person name="Goeker M."/>
        </authorList>
    </citation>
    <scope>NUCLEOTIDE SEQUENCE [LARGE SCALE GENOMIC DNA]</scope>
    <source>
        <strain evidence="2 3">DSM 100059</strain>
    </source>
</reference>
<feature type="transmembrane region" description="Helical" evidence="1">
    <location>
        <begin position="104"/>
        <end position="121"/>
    </location>
</feature>
<evidence type="ECO:0000313" key="3">
    <source>
        <dbReference type="Proteomes" id="UP000294498"/>
    </source>
</evidence>
<evidence type="ECO:0000313" key="2">
    <source>
        <dbReference type="EMBL" id="TDW96764.1"/>
    </source>
</evidence>
<feature type="transmembrane region" description="Helical" evidence="1">
    <location>
        <begin position="46"/>
        <end position="66"/>
    </location>
</feature>
<accession>A0A4R8DHN7</accession>
<keyword evidence="1" id="KW-0812">Transmembrane</keyword>
<dbReference type="OrthoDB" id="678688at2"/>
<dbReference type="AlphaFoldDB" id="A0A4R8DHN7"/>
<evidence type="ECO:0000256" key="1">
    <source>
        <dbReference type="SAM" id="Phobius"/>
    </source>
</evidence>
<dbReference type="RefSeq" id="WP_133997779.1">
    <property type="nucleotide sequence ID" value="NZ_SODV01000002.1"/>
</dbReference>
<protein>
    <submittedName>
        <fullName evidence="2">Uncharacterized protein</fullName>
    </submittedName>
</protein>
<keyword evidence="1" id="KW-0472">Membrane</keyword>
<organism evidence="2 3">
    <name type="scientific">Dinghuibacter silviterrae</name>
    <dbReference type="NCBI Taxonomy" id="1539049"/>
    <lineage>
        <taxon>Bacteria</taxon>
        <taxon>Pseudomonadati</taxon>
        <taxon>Bacteroidota</taxon>
        <taxon>Chitinophagia</taxon>
        <taxon>Chitinophagales</taxon>
        <taxon>Chitinophagaceae</taxon>
        <taxon>Dinghuibacter</taxon>
    </lineage>
</organism>
<feature type="transmembrane region" description="Helical" evidence="1">
    <location>
        <begin position="7"/>
        <end position="26"/>
    </location>
</feature>
<keyword evidence="3" id="KW-1185">Reference proteome</keyword>
<dbReference type="Proteomes" id="UP000294498">
    <property type="component" value="Unassembled WGS sequence"/>
</dbReference>
<dbReference type="EMBL" id="SODV01000002">
    <property type="protein sequence ID" value="TDW96764.1"/>
    <property type="molecule type" value="Genomic_DNA"/>
</dbReference>
<proteinExistence type="predicted"/>
<comment type="caution">
    <text evidence="2">The sequence shown here is derived from an EMBL/GenBank/DDBJ whole genome shotgun (WGS) entry which is preliminary data.</text>
</comment>